<dbReference type="FunFam" id="3.30.200.20:FF:000314">
    <property type="entry name" value="Serine/threonine protein kinase"/>
    <property type="match status" value="1"/>
</dbReference>
<evidence type="ECO:0000256" key="3">
    <source>
        <dbReference type="PROSITE-ProRule" id="PRU10141"/>
    </source>
</evidence>
<feature type="binding site" evidence="3">
    <location>
        <position position="153"/>
    </location>
    <ligand>
        <name>ATP</name>
        <dbReference type="ChEBI" id="CHEBI:30616"/>
    </ligand>
</feature>
<keyword evidence="1 3" id="KW-0547">Nucleotide-binding</keyword>
<feature type="compositionally biased region" description="Polar residues" evidence="5">
    <location>
        <begin position="253"/>
        <end position="276"/>
    </location>
</feature>
<dbReference type="GO" id="GO:0035556">
    <property type="term" value="P:intracellular signal transduction"/>
    <property type="evidence" value="ECO:0007669"/>
    <property type="project" value="TreeGrafter"/>
</dbReference>
<organism evidence="7 8">
    <name type="scientific">Macrolepiota fuliginosa MF-IS2</name>
    <dbReference type="NCBI Taxonomy" id="1400762"/>
    <lineage>
        <taxon>Eukaryota</taxon>
        <taxon>Fungi</taxon>
        <taxon>Dikarya</taxon>
        <taxon>Basidiomycota</taxon>
        <taxon>Agaricomycotina</taxon>
        <taxon>Agaricomycetes</taxon>
        <taxon>Agaricomycetidae</taxon>
        <taxon>Agaricales</taxon>
        <taxon>Agaricineae</taxon>
        <taxon>Agaricaceae</taxon>
        <taxon>Macrolepiota</taxon>
    </lineage>
</organism>
<evidence type="ECO:0000313" key="8">
    <source>
        <dbReference type="Proteomes" id="UP000807342"/>
    </source>
</evidence>
<dbReference type="SMART" id="SM00220">
    <property type="entry name" value="S_TKc"/>
    <property type="match status" value="1"/>
</dbReference>
<dbReference type="SUPFAM" id="SSF56112">
    <property type="entry name" value="Protein kinase-like (PK-like)"/>
    <property type="match status" value="1"/>
</dbReference>
<dbReference type="Pfam" id="PF00069">
    <property type="entry name" value="Pkinase"/>
    <property type="match status" value="2"/>
</dbReference>
<comment type="similarity">
    <text evidence="4">Belongs to the protein kinase superfamily.</text>
</comment>
<dbReference type="GO" id="GO:0045719">
    <property type="term" value="P:negative regulation of glycogen biosynthetic process"/>
    <property type="evidence" value="ECO:0007669"/>
    <property type="project" value="TreeGrafter"/>
</dbReference>
<evidence type="ECO:0000256" key="4">
    <source>
        <dbReference type="RuleBase" id="RU000304"/>
    </source>
</evidence>
<evidence type="ECO:0000259" key="6">
    <source>
        <dbReference type="PROSITE" id="PS50011"/>
    </source>
</evidence>
<feature type="region of interest" description="Disordered" evidence="5">
    <location>
        <begin position="45"/>
        <end position="98"/>
    </location>
</feature>
<dbReference type="AlphaFoldDB" id="A0A9P6C7Y4"/>
<dbReference type="GO" id="GO:0005524">
    <property type="term" value="F:ATP binding"/>
    <property type="evidence" value="ECO:0007669"/>
    <property type="project" value="UniProtKB-UniRule"/>
</dbReference>
<dbReference type="InterPro" id="IPR011009">
    <property type="entry name" value="Kinase-like_dom_sf"/>
</dbReference>
<keyword evidence="4" id="KW-0418">Kinase</keyword>
<name>A0A9P6C7Y4_9AGAR</name>
<dbReference type="InterPro" id="IPR008271">
    <property type="entry name" value="Ser/Thr_kinase_AS"/>
</dbReference>
<keyword evidence="2 3" id="KW-0067">ATP-binding</keyword>
<feature type="domain" description="Protein kinase" evidence="6">
    <location>
        <begin position="120"/>
        <end position="462"/>
    </location>
</feature>
<evidence type="ECO:0000256" key="1">
    <source>
        <dbReference type="ARBA" id="ARBA00022741"/>
    </source>
</evidence>
<dbReference type="GO" id="GO:0004674">
    <property type="term" value="F:protein serine/threonine kinase activity"/>
    <property type="evidence" value="ECO:0007669"/>
    <property type="project" value="UniProtKB-KW"/>
</dbReference>
<dbReference type="GO" id="GO:0005634">
    <property type="term" value="C:nucleus"/>
    <property type="evidence" value="ECO:0007669"/>
    <property type="project" value="TreeGrafter"/>
</dbReference>
<dbReference type="OrthoDB" id="10252171at2759"/>
<keyword evidence="8" id="KW-1185">Reference proteome</keyword>
<dbReference type="GO" id="GO:0005829">
    <property type="term" value="C:cytosol"/>
    <property type="evidence" value="ECO:0007669"/>
    <property type="project" value="TreeGrafter"/>
</dbReference>
<comment type="caution">
    <text evidence="7">The sequence shown here is derived from an EMBL/GenBank/DDBJ whole genome shotgun (WGS) entry which is preliminary data.</text>
</comment>
<protein>
    <submittedName>
        <fullName evidence="7">Pkinase-domain-containing protein</fullName>
    </submittedName>
</protein>
<dbReference type="EMBL" id="MU151072">
    <property type="protein sequence ID" value="KAF9452380.1"/>
    <property type="molecule type" value="Genomic_DNA"/>
</dbReference>
<feature type="compositionally biased region" description="Pro residues" evidence="5">
    <location>
        <begin position="1"/>
        <end position="14"/>
    </location>
</feature>
<accession>A0A9P6C7Y4</accession>
<evidence type="ECO:0000256" key="2">
    <source>
        <dbReference type="ARBA" id="ARBA00022840"/>
    </source>
</evidence>
<dbReference type="PANTHER" id="PTHR24346">
    <property type="entry name" value="MAP/MICROTUBULE AFFINITY-REGULATING KINASE"/>
    <property type="match status" value="1"/>
</dbReference>
<evidence type="ECO:0000256" key="5">
    <source>
        <dbReference type="SAM" id="MobiDB-lite"/>
    </source>
</evidence>
<dbReference type="PROSITE" id="PS00108">
    <property type="entry name" value="PROTEIN_KINASE_ST"/>
    <property type="match status" value="1"/>
</dbReference>
<proteinExistence type="inferred from homology"/>
<feature type="compositionally biased region" description="Polar residues" evidence="5">
    <location>
        <begin position="225"/>
        <end position="235"/>
    </location>
</feature>
<dbReference type="Gene3D" id="1.10.510.10">
    <property type="entry name" value="Transferase(Phosphotransferase) domain 1"/>
    <property type="match status" value="1"/>
</dbReference>
<dbReference type="PROSITE" id="PS50011">
    <property type="entry name" value="PROTEIN_KINASE_DOM"/>
    <property type="match status" value="1"/>
</dbReference>
<feature type="compositionally biased region" description="Polar residues" evidence="5">
    <location>
        <begin position="73"/>
        <end position="97"/>
    </location>
</feature>
<reference evidence="7" key="1">
    <citation type="submission" date="2020-11" db="EMBL/GenBank/DDBJ databases">
        <authorList>
            <consortium name="DOE Joint Genome Institute"/>
            <person name="Ahrendt S."/>
            <person name="Riley R."/>
            <person name="Andreopoulos W."/>
            <person name="Labutti K."/>
            <person name="Pangilinan J."/>
            <person name="Ruiz-Duenas F.J."/>
            <person name="Barrasa J.M."/>
            <person name="Sanchez-Garcia M."/>
            <person name="Camarero S."/>
            <person name="Miyauchi S."/>
            <person name="Serrano A."/>
            <person name="Linde D."/>
            <person name="Babiker R."/>
            <person name="Drula E."/>
            <person name="Ayuso-Fernandez I."/>
            <person name="Pacheco R."/>
            <person name="Padilla G."/>
            <person name="Ferreira P."/>
            <person name="Barriuso J."/>
            <person name="Kellner H."/>
            <person name="Castanera R."/>
            <person name="Alfaro M."/>
            <person name="Ramirez L."/>
            <person name="Pisabarro A.G."/>
            <person name="Kuo A."/>
            <person name="Tritt A."/>
            <person name="Lipzen A."/>
            <person name="He G."/>
            <person name="Yan M."/>
            <person name="Ng V."/>
            <person name="Cullen D."/>
            <person name="Martin F."/>
            <person name="Rosso M.-N."/>
            <person name="Henrissat B."/>
            <person name="Hibbett D."/>
            <person name="Martinez A.T."/>
            <person name="Grigoriev I.V."/>
        </authorList>
    </citation>
    <scope>NUCLEOTIDE SEQUENCE</scope>
    <source>
        <strain evidence="7">MF-IS2</strain>
    </source>
</reference>
<dbReference type="PANTHER" id="PTHR24346:SF72">
    <property type="entry name" value="CAMK PROTEIN KINASE"/>
    <property type="match status" value="1"/>
</dbReference>
<feature type="region of interest" description="Disordered" evidence="5">
    <location>
        <begin position="1"/>
        <end position="21"/>
    </location>
</feature>
<dbReference type="Gene3D" id="3.30.200.20">
    <property type="entry name" value="Phosphorylase Kinase, domain 1"/>
    <property type="match status" value="1"/>
</dbReference>
<keyword evidence="4" id="KW-0723">Serine/threonine-protein kinase</keyword>
<gene>
    <name evidence="7" type="ORF">P691DRAFT_661022</name>
</gene>
<dbReference type="InterPro" id="IPR000719">
    <property type="entry name" value="Prot_kinase_dom"/>
</dbReference>
<keyword evidence="4" id="KW-0808">Transferase</keyword>
<sequence>MSPLPKLKPLPNPHHPSGGVSELSELFKTASIDDGFAYTLPTALLPSNGPDSQQESITVAPRPINPRHLSKGRLSSSEINPFFSTTPSPHSGPSYNTRAHLHSSKFPRTHRLNLHFVELYQLEDELGAGGYGFVMTARQRLSGQEVAVKFIIKEKVPEHAWMEDELLGRLPTEIALLNTINHQNVVKFLDLFEDNIYFYLVQELHGSPWQNCEEEDIREIDSLVSTPSLSPSASERSLDSSEPATPPPTTSSHLINSDTHTSTNSDPSHTKQTSTLFQFKRPEITRRASHDLFECIEQSEEKRLPEAQSRYVFAQVVDVVHHLDSLGIAHRDIKDENLVIDKNLKVKLIDFGSACAIDPTKPRPYYTQFFGTAAYASAEILLKKKYQAAPAEIWTLGVLLSYLLTGTSPFPSMRDAIEGKVTITDVPDTGLPEEAVDLMRRCLDPNPETRITIQQVKEHPWLKSSTPSLL</sequence>
<feature type="region of interest" description="Disordered" evidence="5">
    <location>
        <begin position="225"/>
        <end position="276"/>
    </location>
</feature>
<dbReference type="InterPro" id="IPR017441">
    <property type="entry name" value="Protein_kinase_ATP_BS"/>
</dbReference>
<dbReference type="Proteomes" id="UP000807342">
    <property type="component" value="Unassembled WGS sequence"/>
</dbReference>
<dbReference type="PROSITE" id="PS00107">
    <property type="entry name" value="PROTEIN_KINASE_ATP"/>
    <property type="match status" value="1"/>
</dbReference>
<evidence type="ECO:0000313" key="7">
    <source>
        <dbReference type="EMBL" id="KAF9452380.1"/>
    </source>
</evidence>